<keyword evidence="3" id="KW-0804">Transcription</keyword>
<dbReference type="InterPro" id="IPR005471">
    <property type="entry name" value="Tscrpt_reg_IclR_N"/>
</dbReference>
<feature type="domain" description="HTH iclR-type" evidence="4">
    <location>
        <begin position="8"/>
        <end position="69"/>
    </location>
</feature>
<evidence type="ECO:0000256" key="3">
    <source>
        <dbReference type="ARBA" id="ARBA00023163"/>
    </source>
</evidence>
<dbReference type="InterPro" id="IPR050707">
    <property type="entry name" value="HTH_MetabolicPath_Reg"/>
</dbReference>
<dbReference type="KEGG" id="amon:H9L24_04095"/>
<reference evidence="6 7" key="1">
    <citation type="submission" date="2020-08" db="EMBL/GenBank/DDBJ databases">
        <title>Genome sequence of Acidovorax monticola KACC 19171T.</title>
        <authorList>
            <person name="Hyun D.-W."/>
            <person name="Bae J.-W."/>
        </authorList>
    </citation>
    <scope>NUCLEOTIDE SEQUENCE [LARGE SCALE GENOMIC DNA]</scope>
    <source>
        <strain evidence="6 7">KACC 19171</strain>
    </source>
</reference>
<dbReference type="SUPFAM" id="SSF46785">
    <property type="entry name" value="Winged helix' DNA-binding domain"/>
    <property type="match status" value="1"/>
</dbReference>
<dbReference type="PANTHER" id="PTHR30136:SF8">
    <property type="entry name" value="TRANSCRIPTIONAL REGULATORY PROTEIN"/>
    <property type="match status" value="1"/>
</dbReference>
<dbReference type="RefSeq" id="WP_187737088.1">
    <property type="nucleotide sequence ID" value="NZ_CP060790.1"/>
</dbReference>
<evidence type="ECO:0000313" key="7">
    <source>
        <dbReference type="Proteomes" id="UP000516057"/>
    </source>
</evidence>
<dbReference type="SMART" id="SM00346">
    <property type="entry name" value="HTH_ICLR"/>
    <property type="match status" value="1"/>
</dbReference>
<protein>
    <submittedName>
        <fullName evidence="6">IclR family transcriptional regulator</fullName>
    </submittedName>
</protein>
<dbReference type="PROSITE" id="PS51077">
    <property type="entry name" value="HTH_ICLR"/>
    <property type="match status" value="1"/>
</dbReference>
<dbReference type="GO" id="GO:0003677">
    <property type="term" value="F:DNA binding"/>
    <property type="evidence" value="ECO:0007669"/>
    <property type="project" value="UniProtKB-KW"/>
</dbReference>
<evidence type="ECO:0000256" key="2">
    <source>
        <dbReference type="ARBA" id="ARBA00023125"/>
    </source>
</evidence>
<dbReference type="PANTHER" id="PTHR30136">
    <property type="entry name" value="HELIX-TURN-HELIX TRANSCRIPTIONAL REGULATOR, ICLR FAMILY"/>
    <property type="match status" value="1"/>
</dbReference>
<dbReference type="InterPro" id="IPR014757">
    <property type="entry name" value="Tscrpt_reg_IclR_C"/>
</dbReference>
<proteinExistence type="predicted"/>
<gene>
    <name evidence="6" type="ORF">H9L24_04095</name>
</gene>
<dbReference type="InterPro" id="IPR036388">
    <property type="entry name" value="WH-like_DNA-bd_sf"/>
</dbReference>
<dbReference type="InterPro" id="IPR036390">
    <property type="entry name" value="WH_DNA-bd_sf"/>
</dbReference>
<keyword evidence="2" id="KW-0238">DNA-binding</keyword>
<accession>A0A7H0HHU1</accession>
<dbReference type="GO" id="GO:0045892">
    <property type="term" value="P:negative regulation of DNA-templated transcription"/>
    <property type="evidence" value="ECO:0007669"/>
    <property type="project" value="TreeGrafter"/>
</dbReference>
<evidence type="ECO:0000256" key="1">
    <source>
        <dbReference type="ARBA" id="ARBA00023015"/>
    </source>
</evidence>
<evidence type="ECO:0000313" key="6">
    <source>
        <dbReference type="EMBL" id="QNP60107.1"/>
    </source>
</evidence>
<dbReference type="Gene3D" id="1.10.10.10">
    <property type="entry name" value="Winged helix-like DNA-binding domain superfamily/Winged helix DNA-binding domain"/>
    <property type="match status" value="1"/>
</dbReference>
<organism evidence="6 7">
    <name type="scientific">Paenacidovorax monticola</name>
    <dbReference type="NCBI Taxonomy" id="1926868"/>
    <lineage>
        <taxon>Bacteria</taxon>
        <taxon>Pseudomonadati</taxon>
        <taxon>Pseudomonadota</taxon>
        <taxon>Betaproteobacteria</taxon>
        <taxon>Burkholderiales</taxon>
        <taxon>Comamonadaceae</taxon>
        <taxon>Paenacidovorax</taxon>
    </lineage>
</organism>
<dbReference type="GO" id="GO:0003700">
    <property type="term" value="F:DNA-binding transcription factor activity"/>
    <property type="evidence" value="ECO:0007669"/>
    <property type="project" value="TreeGrafter"/>
</dbReference>
<keyword evidence="1" id="KW-0805">Transcription regulation</keyword>
<keyword evidence="7" id="KW-1185">Reference proteome</keyword>
<evidence type="ECO:0000259" key="5">
    <source>
        <dbReference type="PROSITE" id="PS51078"/>
    </source>
</evidence>
<dbReference type="Pfam" id="PF09339">
    <property type="entry name" value="HTH_IclR"/>
    <property type="match status" value="1"/>
</dbReference>
<dbReference type="AlphaFoldDB" id="A0A7H0HHU1"/>
<name>A0A7H0HHU1_9BURK</name>
<dbReference type="Pfam" id="PF01614">
    <property type="entry name" value="IclR_C"/>
    <property type="match status" value="1"/>
</dbReference>
<feature type="domain" description="IclR-ED" evidence="5">
    <location>
        <begin position="70"/>
        <end position="256"/>
    </location>
</feature>
<evidence type="ECO:0000259" key="4">
    <source>
        <dbReference type="PROSITE" id="PS51077"/>
    </source>
</evidence>
<dbReference type="Proteomes" id="UP000516057">
    <property type="component" value="Chromosome"/>
</dbReference>
<dbReference type="InterPro" id="IPR029016">
    <property type="entry name" value="GAF-like_dom_sf"/>
</dbReference>
<dbReference type="EMBL" id="CP060790">
    <property type="protein sequence ID" value="QNP60107.1"/>
    <property type="molecule type" value="Genomic_DNA"/>
</dbReference>
<dbReference type="SUPFAM" id="SSF55781">
    <property type="entry name" value="GAF domain-like"/>
    <property type="match status" value="1"/>
</dbReference>
<dbReference type="Gene3D" id="3.30.450.40">
    <property type="match status" value="1"/>
</dbReference>
<sequence length="259" mass="27559">MEKNRRGIQSVEIGSALLLELARHVRPIALKDLAKAAGMTAGKAHPYMVSFLKVGFVTQTDAGHYELGPLALQLGLARLQRLDPVKEASQFIEALAEETGQSVAVAVWGNLGPTIVRLEEPIEPLHVNLRTGTVMSLANTATGRLFAAYLPPKVVEKMLQDELARQSVSDGAHPPVTPEAIEAALAETRRHGLSRTLGQPIPGIDALCAPVFDSAGHLVLGLLVMGPAATFDSSWDGKVAVPLRQCALSVSRRIGYQGG</sequence>
<dbReference type="PROSITE" id="PS51078">
    <property type="entry name" value="ICLR_ED"/>
    <property type="match status" value="1"/>
</dbReference>